<dbReference type="EMBL" id="EU197055">
    <property type="protein sequence ID" value="ABY63223.1"/>
    <property type="molecule type" value="Genomic_DNA"/>
</dbReference>
<accession>B3FJQ8</accession>
<dbReference type="KEGG" id="vg:6372264"/>
<keyword evidence="2" id="KW-1185">Reference proteome</keyword>
<organismHost>
    <name type="scientific">Pseudomonas chlororaphis</name>
    <dbReference type="NCBI Taxonomy" id="587753"/>
</organismHost>
<organism evidence="1 2">
    <name type="scientific">Pseudomonas phage 201phi2-1</name>
    <name type="common">Pseudomonas chlororaphis phage 201phi2-1</name>
    <dbReference type="NCBI Taxonomy" id="198110"/>
    <lineage>
        <taxon>Viruses</taxon>
        <taxon>Duplodnaviria</taxon>
        <taxon>Heunggongvirae</taxon>
        <taxon>Uroviricota</taxon>
        <taxon>Caudoviricetes</taxon>
        <taxon>Chimalliviridae</taxon>
        <taxon>Serwervirus</taxon>
        <taxon>Serwervirus 201phi21</taxon>
    </lineage>
</organism>
<reference evidence="1 2" key="1">
    <citation type="journal article" date="2008" name="Virology">
        <title>Characterization of Pseudomonas chlororaphis myovirus 201varphi2-1 via genomic sequencing, mass spectrometry, and electron microscopy.</title>
        <authorList>
            <person name="Thomas J.A."/>
            <person name="Rolando M.R."/>
            <person name="Carroll C.A."/>
            <person name="Shen P.S."/>
            <person name="Belnap D.M."/>
            <person name="Weintraub S.T."/>
            <person name="Serwer P."/>
            <person name="Hardies S.C."/>
        </authorList>
    </citation>
    <scope>NUCLEOTIDE SEQUENCE</scope>
</reference>
<gene>
    <name evidence="1" type="ORF">201phi2-1p399</name>
</gene>
<evidence type="ECO:0000313" key="1">
    <source>
        <dbReference type="EMBL" id="ABY63223.1"/>
    </source>
</evidence>
<dbReference type="RefSeq" id="YP_001957119.1">
    <property type="nucleotide sequence ID" value="NC_010821.1"/>
</dbReference>
<protein>
    <submittedName>
        <fullName evidence="1">Uncharacterized protein</fullName>
    </submittedName>
</protein>
<evidence type="ECO:0000313" key="2">
    <source>
        <dbReference type="Proteomes" id="UP000002421"/>
    </source>
</evidence>
<name>B3FJQ8_BP201</name>
<sequence length="54" mass="6235">MLSDDAWDKLCDELKKNPIPAVRVATFPQRDAPMVMTDKCSGIYPIRELKKDRK</sequence>
<proteinExistence type="predicted"/>
<dbReference type="Proteomes" id="UP000002421">
    <property type="component" value="Segment"/>
</dbReference>